<evidence type="ECO:0000313" key="1">
    <source>
        <dbReference type="EMBL" id="MCI4377730.1"/>
    </source>
</evidence>
<dbReference type="Proteomes" id="UP000829447">
    <property type="component" value="Linkage Group LG4"/>
</dbReference>
<protein>
    <submittedName>
        <fullName evidence="1">Uncharacterized protein</fullName>
    </submittedName>
</protein>
<gene>
    <name evidence="1" type="ORF">PGIGA_G00206960</name>
</gene>
<dbReference type="EMBL" id="CM040457">
    <property type="protein sequence ID" value="MCI4377730.1"/>
    <property type="molecule type" value="Genomic_DNA"/>
</dbReference>
<feature type="non-terminal residue" evidence="1">
    <location>
        <position position="1"/>
    </location>
</feature>
<organism evidence="1 2">
    <name type="scientific">Pangasianodon gigas</name>
    <name type="common">Mekong giant catfish</name>
    <name type="synonym">Pangasius gigas</name>
    <dbReference type="NCBI Taxonomy" id="30993"/>
    <lineage>
        <taxon>Eukaryota</taxon>
        <taxon>Metazoa</taxon>
        <taxon>Chordata</taxon>
        <taxon>Craniata</taxon>
        <taxon>Vertebrata</taxon>
        <taxon>Euteleostomi</taxon>
        <taxon>Actinopterygii</taxon>
        <taxon>Neopterygii</taxon>
        <taxon>Teleostei</taxon>
        <taxon>Ostariophysi</taxon>
        <taxon>Siluriformes</taxon>
        <taxon>Pangasiidae</taxon>
        <taxon>Pangasianodon</taxon>
    </lineage>
</organism>
<evidence type="ECO:0000313" key="2">
    <source>
        <dbReference type="Proteomes" id="UP000829447"/>
    </source>
</evidence>
<reference evidence="1 2" key="1">
    <citation type="journal article" date="2022" name="bioRxiv">
        <title>An ancient truncated duplication of the anti-Mullerian hormone receptor type 2 gene is a potential conserved master sex determinant in the Pangasiidae catfish family.</title>
        <authorList>
            <person name="Wen M."/>
            <person name="Pan Q."/>
            <person name="Jouanno E."/>
            <person name="Montfort J."/>
            <person name="Zahm M."/>
            <person name="Cabau C."/>
            <person name="Klopp C."/>
            <person name="Iampietro C."/>
            <person name="Roques C."/>
            <person name="Bouchez O."/>
            <person name="Castinel A."/>
            <person name="Donnadieu C."/>
            <person name="Parrinello H."/>
            <person name="Poncet C."/>
            <person name="Belmonte E."/>
            <person name="Gautier V."/>
            <person name="Avarre J.-C."/>
            <person name="Dugue R."/>
            <person name="Gustiano R."/>
            <person name="Ha T.T.T."/>
            <person name="Campet M."/>
            <person name="Sriphairoj K."/>
            <person name="Ribolli J."/>
            <person name="de Almeida F.L."/>
            <person name="Desvignes T."/>
            <person name="Postlethwait J.H."/>
            <person name="Bucao C.F."/>
            <person name="Robinson-Rechavi M."/>
            <person name="Bobe J."/>
            <person name="Herpin A."/>
            <person name="Guiguen Y."/>
        </authorList>
    </citation>
    <scope>NUCLEOTIDE SEQUENCE [LARGE SCALE GENOMIC DNA]</scope>
    <source>
        <strain evidence="1">YG-Dec2019</strain>
    </source>
</reference>
<keyword evidence="2" id="KW-1185">Reference proteome</keyword>
<comment type="caution">
    <text evidence="1">The sequence shown here is derived from an EMBL/GenBank/DDBJ whole genome shotgun (WGS) entry which is preliminary data.</text>
</comment>
<sequence length="158" mass="17720">TLDSVQRRIKNIILHRVTGSLEPIPGDFGHKMAENTHVTADDDSIREQEPHHCLHAQSRDGKREDEHPEHGEDAQYVSPPREDVSTLWSQHGDQPVHTHECDEHDGGIHVGVAQIEKQLAHGASKHPRLLGQVHNEEHGEAHDGTISTRQVQDDQRGD</sequence>
<accession>A0ACC5WHA9</accession>
<proteinExistence type="predicted"/>
<name>A0ACC5WHA9_PANGG</name>